<keyword evidence="2" id="KW-0812">Transmembrane</keyword>
<dbReference type="InterPro" id="IPR036028">
    <property type="entry name" value="SH3-like_dom_sf"/>
</dbReference>
<feature type="region of interest" description="Disordered" evidence="1">
    <location>
        <begin position="366"/>
        <end position="405"/>
    </location>
</feature>
<feature type="region of interest" description="Disordered" evidence="1">
    <location>
        <begin position="1"/>
        <end position="58"/>
    </location>
</feature>
<dbReference type="SUPFAM" id="SSF50044">
    <property type="entry name" value="SH3-domain"/>
    <property type="match status" value="1"/>
</dbReference>
<name>A0AAQ3MBD9_9PEZI</name>
<gene>
    <name evidence="3" type="ORF">R9X50_00736800</name>
</gene>
<keyword evidence="4" id="KW-1185">Reference proteome</keyword>
<evidence type="ECO:0000256" key="2">
    <source>
        <dbReference type="SAM" id="Phobius"/>
    </source>
</evidence>
<evidence type="ECO:0000313" key="4">
    <source>
        <dbReference type="Proteomes" id="UP001303373"/>
    </source>
</evidence>
<keyword evidence="2" id="KW-1133">Transmembrane helix</keyword>
<feature type="region of interest" description="Disordered" evidence="1">
    <location>
        <begin position="553"/>
        <end position="583"/>
    </location>
</feature>
<evidence type="ECO:0000313" key="3">
    <source>
        <dbReference type="EMBL" id="WPH04477.1"/>
    </source>
</evidence>
<accession>A0AAQ3MBD9</accession>
<protein>
    <recommendedName>
        <fullName evidence="5">SH3 domain-containing protein</fullName>
    </recommendedName>
</protein>
<dbReference type="Gene3D" id="2.30.30.40">
    <property type="entry name" value="SH3 Domains"/>
    <property type="match status" value="1"/>
</dbReference>
<dbReference type="EMBL" id="CP138592">
    <property type="protein sequence ID" value="WPH04477.1"/>
    <property type="molecule type" value="Genomic_DNA"/>
</dbReference>
<evidence type="ECO:0000256" key="1">
    <source>
        <dbReference type="SAM" id="MobiDB-lite"/>
    </source>
</evidence>
<dbReference type="AlphaFoldDB" id="A0AAQ3MBD9"/>
<evidence type="ECO:0008006" key="5">
    <source>
        <dbReference type="Google" id="ProtNLM"/>
    </source>
</evidence>
<dbReference type="Proteomes" id="UP001303373">
    <property type="component" value="Chromosome 13"/>
</dbReference>
<feature type="transmembrane region" description="Helical" evidence="2">
    <location>
        <begin position="330"/>
        <end position="356"/>
    </location>
</feature>
<keyword evidence="2" id="KW-0472">Membrane</keyword>
<sequence>MIQCPSPESYGHGLATGDGSMSSSMSATTERLRQTSTKDTAMDPNARQPKSRRTRQPGASTLMCALLASSLPHTMAQSCISLSGSTMCPSFNESSVSTNSAVTALFPFLSGVSDTASFDSGLKAYMVRDWTQMKYQQLLGCSSVDMSNTTDLYARYTTSVLCNSIVQNSVKPCGLSGDAARPLCADSCAAYAQSEQEIAASNICGTAGSNAVNQIRADFTNCALPADSLSGSCIAAEQNEPDNCGFSSNIGALCSYCAASSPNSTDSCCVFSGSESRCKGVTLPIVATSALLNVITITQTSTPTGSGLATSSSAATTASNAHHGLTGGQIAGIVVGSILGALLFLGLILAGCFFLSRRRGGRGISRGSDYLNQPVVSRHGRQPEMGFNDGAREEEHASPSIGRVTRMSALEGGDAFSKTRSGYSPVGVYEGSHQHNEYMSDPHLLGLSPPPKRTGSLTSSSHLNSLGAGAERLSTSPSTHAGEFVSPESHHSEQLAFFKDYYSQDEIHPGDLVSTLWAYEPRAADEFHLERGDMIKVLGIWDDGWATGVRVRSKAGEWRQSGKSQRDSGMSQRTSSSPGTSDGDVKAFPLVCVCLPQHWRKTIEGDSTEGAEPPRF</sequence>
<reference evidence="3 4" key="1">
    <citation type="submission" date="2023-11" db="EMBL/GenBank/DDBJ databases">
        <title>An acidophilic fungus is an integral part of prey digestion in a carnivorous sundew plant.</title>
        <authorList>
            <person name="Tsai I.J."/>
        </authorList>
    </citation>
    <scope>NUCLEOTIDE SEQUENCE [LARGE SCALE GENOMIC DNA]</scope>
    <source>
        <strain evidence="3">169a</strain>
    </source>
</reference>
<feature type="region of interest" description="Disordered" evidence="1">
    <location>
        <begin position="445"/>
        <end position="488"/>
    </location>
</feature>
<organism evidence="3 4">
    <name type="scientific">Acrodontium crateriforme</name>
    <dbReference type="NCBI Taxonomy" id="150365"/>
    <lineage>
        <taxon>Eukaryota</taxon>
        <taxon>Fungi</taxon>
        <taxon>Dikarya</taxon>
        <taxon>Ascomycota</taxon>
        <taxon>Pezizomycotina</taxon>
        <taxon>Dothideomycetes</taxon>
        <taxon>Dothideomycetidae</taxon>
        <taxon>Mycosphaerellales</taxon>
        <taxon>Teratosphaeriaceae</taxon>
        <taxon>Acrodontium</taxon>
    </lineage>
</organism>
<feature type="compositionally biased region" description="Polar residues" evidence="1">
    <location>
        <begin position="19"/>
        <end position="39"/>
    </location>
</feature>
<feature type="compositionally biased region" description="Polar residues" evidence="1">
    <location>
        <begin position="561"/>
        <end position="580"/>
    </location>
</feature>
<proteinExistence type="predicted"/>
<feature type="compositionally biased region" description="Polar residues" evidence="1">
    <location>
        <begin position="455"/>
        <end position="464"/>
    </location>
</feature>